<dbReference type="GO" id="GO:0051537">
    <property type="term" value="F:2 iron, 2 sulfur cluster binding"/>
    <property type="evidence" value="ECO:0007669"/>
    <property type="project" value="UniProtKB-UniRule"/>
</dbReference>
<dbReference type="GeneID" id="28975967"/>
<reference evidence="12 13" key="1">
    <citation type="journal article" date="2015" name="Front. Microbiol.">
        <title>Genome sequence of the plant growth promoting endophytic yeast Rhodotorula graminis WP1.</title>
        <authorList>
            <person name="Firrincieli A."/>
            <person name="Otillar R."/>
            <person name="Salamov A."/>
            <person name="Schmutz J."/>
            <person name="Khan Z."/>
            <person name="Redman R.S."/>
            <person name="Fleck N.D."/>
            <person name="Lindquist E."/>
            <person name="Grigoriev I.V."/>
            <person name="Doty S.L."/>
        </authorList>
    </citation>
    <scope>NUCLEOTIDE SEQUENCE [LARGE SCALE GENOMIC DNA]</scope>
    <source>
        <strain evidence="12 13">WP1</strain>
    </source>
</reference>
<evidence type="ECO:0000256" key="7">
    <source>
        <dbReference type="ARBA" id="ARBA00023014"/>
    </source>
</evidence>
<evidence type="ECO:0000256" key="9">
    <source>
        <dbReference type="HAMAP-Rule" id="MF_03115"/>
    </source>
</evidence>
<feature type="binding site" evidence="9">
    <location>
        <position position="312"/>
    </location>
    <ligand>
        <name>[4Fe-4S] cluster</name>
        <dbReference type="ChEBI" id="CHEBI:49883"/>
    </ligand>
</feature>
<comment type="cofactor">
    <cofactor evidence="9">
        <name>[2Fe-2S] cluster</name>
        <dbReference type="ChEBI" id="CHEBI:190135"/>
    </cofactor>
</comment>
<comment type="subcellular location">
    <subcellularLocation>
        <location evidence="9">Cytoplasm</location>
    </subcellularLocation>
    <subcellularLocation>
        <location evidence="9">Mitochondrion intermembrane space</location>
    </subcellularLocation>
</comment>
<comment type="cofactor">
    <cofactor evidence="1 9">
        <name>[4Fe-4S] cluster</name>
        <dbReference type="ChEBI" id="CHEBI:49883"/>
    </cofactor>
</comment>
<feature type="domain" description="Anamorsin C-terminal" evidence="10">
    <location>
        <begin position="229"/>
        <end position="327"/>
    </location>
</feature>
<dbReference type="PANTHER" id="PTHR13273">
    <property type="entry name" value="ANAMORSIN"/>
    <property type="match status" value="1"/>
</dbReference>
<dbReference type="AlphaFoldDB" id="A0A194SCP6"/>
<evidence type="ECO:0000256" key="2">
    <source>
        <dbReference type="ARBA" id="ARBA00008169"/>
    </source>
</evidence>
<evidence type="ECO:0000256" key="4">
    <source>
        <dbReference type="ARBA" id="ARBA00022490"/>
    </source>
</evidence>
<dbReference type="InterPro" id="IPR046408">
    <property type="entry name" value="CIAPIN1"/>
</dbReference>
<dbReference type="Pfam" id="PF05093">
    <property type="entry name" value="CIAPIN1"/>
    <property type="match status" value="1"/>
</dbReference>
<evidence type="ECO:0000313" key="13">
    <source>
        <dbReference type="Proteomes" id="UP000053890"/>
    </source>
</evidence>
<dbReference type="GO" id="GO:0016226">
    <property type="term" value="P:iron-sulfur cluster assembly"/>
    <property type="evidence" value="ECO:0007669"/>
    <property type="project" value="UniProtKB-UniRule"/>
</dbReference>
<feature type="region of interest" description="Fe-S binding site B" evidence="9">
    <location>
        <begin position="298"/>
        <end position="312"/>
    </location>
</feature>
<evidence type="ECO:0000256" key="1">
    <source>
        <dbReference type="ARBA" id="ARBA00001966"/>
    </source>
</evidence>
<evidence type="ECO:0000313" key="12">
    <source>
        <dbReference type="EMBL" id="KPV78362.1"/>
    </source>
</evidence>
<comment type="domain">
    <text evidence="9">The twin Cx2C motifs are involved in the recognition by the mitochondrial MIA40-ERV1 disulfide relay system. The formation of 2 disulfide bonds in the Cx2C motifs through dithiol/disulfide exchange reactions effectively traps the protein in the mitochondrial intermembrane space.</text>
</comment>
<evidence type="ECO:0000256" key="6">
    <source>
        <dbReference type="ARBA" id="ARBA00023004"/>
    </source>
</evidence>
<keyword evidence="5 9" id="KW-0479">Metal-binding</keyword>
<feature type="short sequence motif" description="Cx2C motif 1" evidence="9">
    <location>
        <begin position="298"/>
        <end position="301"/>
    </location>
</feature>
<accession>A0A194SCP6</accession>
<evidence type="ECO:0000256" key="8">
    <source>
        <dbReference type="ARBA" id="ARBA00023128"/>
    </source>
</evidence>
<keyword evidence="8 9" id="KW-0496">Mitochondrion</keyword>
<dbReference type="OrthoDB" id="311633at2759"/>
<sequence length="334" mass="34073">MASMTLFDDDLDFGGQGAPAAAPVAAPQNDTLVVASQVAAQDGSYQALVQELAGKGAKVEMQMVDRIVEGATTLPPATYKHAVILLPANLVAASLLALIEPALAPGGALEVRGEAASSDDLLGELTLLGLSGANKTDGAILAVKPTSSSAPLSLKRPVSALESSATDPSSSAPVGEGVAAMALPTRKSRAAKASLWAFTTAAASSGAATPTIDESTLLTDADLERPTLVKREDCDVKRTRKACKNCTCGLSEILLDEKEDDDLVQAGFAAQPNATVEGASTATKPKARKIKSGVTSSCGNCYLGDAFRCGSCPYLGMPAFEPGQKVTMGGFDDL</sequence>
<feature type="short sequence motif" description="Cx2C motif 2" evidence="9">
    <location>
        <begin position="309"/>
        <end position="312"/>
    </location>
</feature>
<dbReference type="InterPro" id="IPR007785">
    <property type="entry name" value="Anamorsin"/>
</dbReference>
<feature type="binding site" evidence="9">
    <location>
        <position position="246"/>
    </location>
    <ligand>
        <name>[2Fe-2S] cluster</name>
        <dbReference type="ChEBI" id="CHEBI:190135"/>
    </ligand>
</feature>
<dbReference type="Proteomes" id="UP000053890">
    <property type="component" value="Unassembled WGS sequence"/>
</dbReference>
<dbReference type="OMA" id="CEPAVRG"/>
<comment type="domain">
    <text evidence="9">The C-terminal domain binds 2 Fe-S clusters but is otherwise mostly in an intrinsically disordered conformation.</text>
</comment>
<evidence type="ECO:0000256" key="3">
    <source>
        <dbReference type="ARBA" id="ARBA00022485"/>
    </source>
</evidence>
<proteinExistence type="inferred from homology"/>
<feature type="binding site" evidence="9">
    <location>
        <position position="234"/>
    </location>
    <ligand>
        <name>[2Fe-2S] cluster</name>
        <dbReference type="ChEBI" id="CHEBI:190135"/>
    </ligand>
</feature>
<feature type="domain" description="Fe-S cluster assembly protein Dre2 N-terminal" evidence="11">
    <location>
        <begin position="36"/>
        <end position="152"/>
    </location>
</feature>
<keyword evidence="9" id="KW-0001">2Fe-2S</keyword>
<dbReference type="PANTHER" id="PTHR13273:SF14">
    <property type="entry name" value="ANAMORSIN"/>
    <property type="match status" value="1"/>
</dbReference>
<dbReference type="GO" id="GO:0005758">
    <property type="term" value="C:mitochondrial intermembrane space"/>
    <property type="evidence" value="ECO:0007669"/>
    <property type="project" value="UniProtKB-SubCell"/>
</dbReference>
<feature type="binding site" evidence="9">
    <location>
        <position position="298"/>
    </location>
    <ligand>
        <name>[4Fe-4S] cluster</name>
        <dbReference type="ChEBI" id="CHEBI:49883"/>
    </ligand>
</feature>
<keyword evidence="3 9" id="KW-0004">4Fe-4S</keyword>
<evidence type="ECO:0000259" key="11">
    <source>
        <dbReference type="Pfam" id="PF16803"/>
    </source>
</evidence>
<feature type="binding site" evidence="9">
    <location>
        <position position="301"/>
    </location>
    <ligand>
        <name>[4Fe-4S] cluster</name>
        <dbReference type="ChEBI" id="CHEBI:49883"/>
    </ligand>
</feature>
<dbReference type="EMBL" id="KQ474073">
    <property type="protein sequence ID" value="KPV78362.1"/>
    <property type="molecule type" value="Genomic_DNA"/>
</dbReference>
<feature type="binding site" evidence="9">
    <location>
        <position position="243"/>
    </location>
    <ligand>
        <name>[2Fe-2S] cluster</name>
        <dbReference type="ChEBI" id="CHEBI:190135"/>
    </ligand>
</feature>
<organism evidence="12 13">
    <name type="scientific">Rhodotorula graminis (strain WP1)</name>
    <dbReference type="NCBI Taxonomy" id="578459"/>
    <lineage>
        <taxon>Eukaryota</taxon>
        <taxon>Fungi</taxon>
        <taxon>Dikarya</taxon>
        <taxon>Basidiomycota</taxon>
        <taxon>Pucciniomycotina</taxon>
        <taxon>Microbotryomycetes</taxon>
        <taxon>Sporidiobolales</taxon>
        <taxon>Sporidiobolaceae</taxon>
        <taxon>Rhodotorula</taxon>
    </lineage>
</organism>
<keyword evidence="4 9" id="KW-0963">Cytoplasm</keyword>
<comment type="similarity">
    <text evidence="2 9">Belongs to the anamorsin family.</text>
</comment>
<name>A0A194SCP6_RHOGW</name>
<feature type="binding site" evidence="9">
    <location>
        <position position="309"/>
    </location>
    <ligand>
        <name>[4Fe-4S] cluster</name>
        <dbReference type="ChEBI" id="CHEBI:49883"/>
    </ligand>
</feature>
<dbReference type="HAMAP" id="MF_03115">
    <property type="entry name" value="Anamorsin"/>
    <property type="match status" value="1"/>
</dbReference>
<dbReference type="RefSeq" id="XP_018274411.1">
    <property type="nucleotide sequence ID" value="XM_018415519.1"/>
</dbReference>
<dbReference type="GO" id="GO:0046872">
    <property type="term" value="F:metal ion binding"/>
    <property type="evidence" value="ECO:0007669"/>
    <property type="project" value="UniProtKB-KW"/>
</dbReference>
<protein>
    <submittedName>
        <fullName evidence="12">Uncharacterized protein</fullName>
    </submittedName>
</protein>
<gene>
    <name evidence="12" type="ORF">RHOBADRAFT_50837</name>
</gene>
<evidence type="ECO:0000256" key="5">
    <source>
        <dbReference type="ARBA" id="ARBA00022723"/>
    </source>
</evidence>
<comment type="caution">
    <text evidence="9">Lacks conserved residue(s) required for the propagation of feature annotation.</text>
</comment>
<feature type="binding site" evidence="9">
    <location>
        <position position="248"/>
    </location>
    <ligand>
        <name>[2Fe-2S] cluster</name>
        <dbReference type="ChEBI" id="CHEBI:190135"/>
    </ligand>
</feature>
<dbReference type="Pfam" id="PF16803">
    <property type="entry name" value="DRE2_N"/>
    <property type="match status" value="1"/>
</dbReference>
<dbReference type="STRING" id="578459.A0A194SCP6"/>
<evidence type="ECO:0000259" key="10">
    <source>
        <dbReference type="Pfam" id="PF05093"/>
    </source>
</evidence>
<dbReference type="InterPro" id="IPR031838">
    <property type="entry name" value="Dre2_N"/>
</dbReference>
<keyword evidence="6 9" id="KW-0408">Iron</keyword>
<dbReference type="GO" id="GO:0051539">
    <property type="term" value="F:4 iron, 4 sulfur cluster binding"/>
    <property type="evidence" value="ECO:0007669"/>
    <property type="project" value="UniProtKB-KW"/>
</dbReference>
<comment type="domain">
    <text evidence="9">The N-terminal domain has structural similarity with S-adenosyl-L-methionine-dependent methyltransferases, but does not bind S-adenosyl-L-methionine. It is required for correct assembly of the 2 Fe-S clusters.</text>
</comment>
<keyword evidence="7 9" id="KW-0411">Iron-sulfur</keyword>
<keyword evidence="13" id="KW-1185">Reference proteome</keyword>
<dbReference type="GO" id="GO:0009055">
    <property type="term" value="F:electron transfer activity"/>
    <property type="evidence" value="ECO:0007669"/>
    <property type="project" value="UniProtKB-UniRule"/>
</dbReference>